<dbReference type="InterPro" id="IPR019734">
    <property type="entry name" value="TPR_rpt"/>
</dbReference>
<dbReference type="EMBL" id="JABBWK010000038">
    <property type="protein sequence ID" value="KAG1898565.1"/>
    <property type="molecule type" value="Genomic_DNA"/>
</dbReference>
<comment type="caution">
    <text evidence="4">The sequence shown here is derived from an EMBL/GenBank/DDBJ whole genome shotgun (WGS) entry which is preliminary data.</text>
</comment>
<dbReference type="Gene3D" id="1.25.40.10">
    <property type="entry name" value="Tetratricopeptide repeat domain"/>
    <property type="match status" value="1"/>
</dbReference>
<keyword evidence="2" id="KW-0802">TPR repeat</keyword>
<dbReference type="AlphaFoldDB" id="A0AAD4E2X9"/>
<evidence type="ECO:0000313" key="4">
    <source>
        <dbReference type="EMBL" id="KAG1898565.1"/>
    </source>
</evidence>
<feature type="region of interest" description="Disordered" evidence="3">
    <location>
        <begin position="1"/>
        <end position="41"/>
    </location>
</feature>
<protein>
    <recommendedName>
        <fullName evidence="6">Translocation protein SEC72</fullName>
    </recommendedName>
</protein>
<evidence type="ECO:0008006" key="6">
    <source>
        <dbReference type="Google" id="ProtNLM"/>
    </source>
</evidence>
<dbReference type="SMART" id="SM00028">
    <property type="entry name" value="TPR"/>
    <property type="match status" value="2"/>
</dbReference>
<dbReference type="SUPFAM" id="SSF48452">
    <property type="entry name" value="TPR-like"/>
    <property type="match status" value="1"/>
</dbReference>
<dbReference type="InterPro" id="IPR011990">
    <property type="entry name" value="TPR-like_helical_dom_sf"/>
</dbReference>
<evidence type="ECO:0000313" key="5">
    <source>
        <dbReference type="Proteomes" id="UP001195769"/>
    </source>
</evidence>
<dbReference type="Proteomes" id="UP001195769">
    <property type="component" value="Unassembled WGS sequence"/>
</dbReference>
<gene>
    <name evidence="4" type="ORF">F5891DRAFT_451632</name>
</gene>
<sequence>MSQQVQQPSAGQHSHAHPHPHPPQPAQQVMPAPQPDPNMQARIDADFKPVDLAVGGPSTAFAFCNTHKLEKCKQCNVDFTALNRVSKILVTNPTLRCPPPPTVVQQKLSQAVANMKDEGNNLYKLKKTREALSKYNMAASIAVQRPAWESAAILREELSTVVSNRSAALLDLGDYLGALVDAETVISVRRQWPKGHFRKAKALVALGRIEEAIDAISLGLQFEPNNTELSGYMLELDKQLTSRNQQNTEEKSVLVTSS</sequence>
<dbReference type="GO" id="GO:0051879">
    <property type="term" value="F:Hsp90 protein binding"/>
    <property type="evidence" value="ECO:0007669"/>
    <property type="project" value="TreeGrafter"/>
</dbReference>
<evidence type="ECO:0000256" key="1">
    <source>
        <dbReference type="ARBA" id="ARBA00022737"/>
    </source>
</evidence>
<keyword evidence="1" id="KW-0677">Repeat</keyword>
<evidence type="ECO:0000256" key="2">
    <source>
        <dbReference type="ARBA" id="ARBA00022803"/>
    </source>
</evidence>
<name>A0AAD4E2X9_9AGAM</name>
<dbReference type="PANTHER" id="PTHR22904">
    <property type="entry name" value="TPR REPEAT CONTAINING PROTEIN"/>
    <property type="match status" value="1"/>
</dbReference>
<keyword evidence="5" id="KW-1185">Reference proteome</keyword>
<evidence type="ECO:0000256" key="3">
    <source>
        <dbReference type="SAM" id="MobiDB-lite"/>
    </source>
</evidence>
<dbReference type="GeneID" id="64666180"/>
<accession>A0AAD4E2X9</accession>
<reference evidence="4" key="1">
    <citation type="journal article" date="2020" name="New Phytol.">
        <title>Comparative genomics reveals dynamic genome evolution in host specialist ectomycorrhizal fungi.</title>
        <authorList>
            <person name="Lofgren L.A."/>
            <person name="Nguyen N.H."/>
            <person name="Vilgalys R."/>
            <person name="Ruytinx J."/>
            <person name="Liao H.L."/>
            <person name="Branco S."/>
            <person name="Kuo A."/>
            <person name="LaButti K."/>
            <person name="Lipzen A."/>
            <person name="Andreopoulos W."/>
            <person name="Pangilinan J."/>
            <person name="Riley R."/>
            <person name="Hundley H."/>
            <person name="Na H."/>
            <person name="Barry K."/>
            <person name="Grigoriev I.V."/>
            <person name="Stajich J.E."/>
            <person name="Kennedy P.G."/>
        </authorList>
    </citation>
    <scope>NUCLEOTIDE SEQUENCE</scope>
    <source>
        <strain evidence="4">FC203</strain>
    </source>
</reference>
<proteinExistence type="predicted"/>
<organism evidence="4 5">
    <name type="scientific">Suillus fuscotomentosus</name>
    <dbReference type="NCBI Taxonomy" id="1912939"/>
    <lineage>
        <taxon>Eukaryota</taxon>
        <taxon>Fungi</taxon>
        <taxon>Dikarya</taxon>
        <taxon>Basidiomycota</taxon>
        <taxon>Agaricomycotina</taxon>
        <taxon>Agaricomycetes</taxon>
        <taxon>Agaricomycetidae</taxon>
        <taxon>Boletales</taxon>
        <taxon>Suillineae</taxon>
        <taxon>Suillaceae</taxon>
        <taxon>Suillus</taxon>
    </lineage>
</organism>
<dbReference type="PANTHER" id="PTHR22904:SF523">
    <property type="entry name" value="STRESS-INDUCED-PHOSPHOPROTEIN 1"/>
    <property type="match status" value="1"/>
</dbReference>
<dbReference type="RefSeq" id="XP_041224141.1">
    <property type="nucleotide sequence ID" value="XM_041371882.1"/>
</dbReference>